<dbReference type="Proteomes" id="UP001362999">
    <property type="component" value="Unassembled WGS sequence"/>
</dbReference>
<gene>
    <name evidence="2" type="ORF">R3P38DRAFT_3164340</name>
</gene>
<evidence type="ECO:0000256" key="1">
    <source>
        <dbReference type="SAM" id="MobiDB-lite"/>
    </source>
</evidence>
<dbReference type="AlphaFoldDB" id="A0AAW0EEJ8"/>
<reference evidence="2 3" key="1">
    <citation type="journal article" date="2024" name="J Genomics">
        <title>Draft genome sequencing and assembly of Favolaschia claudopus CIRM-BRFM 2984 isolated from oak limbs.</title>
        <authorList>
            <person name="Navarro D."/>
            <person name="Drula E."/>
            <person name="Chaduli D."/>
            <person name="Cazenave R."/>
            <person name="Ahrendt S."/>
            <person name="Wang J."/>
            <person name="Lipzen A."/>
            <person name="Daum C."/>
            <person name="Barry K."/>
            <person name="Grigoriev I.V."/>
            <person name="Favel A."/>
            <person name="Rosso M.N."/>
            <person name="Martin F."/>
        </authorList>
    </citation>
    <scope>NUCLEOTIDE SEQUENCE [LARGE SCALE GENOMIC DNA]</scope>
    <source>
        <strain evidence="2 3">CIRM-BRFM 2984</strain>
    </source>
</reference>
<evidence type="ECO:0000313" key="3">
    <source>
        <dbReference type="Proteomes" id="UP001362999"/>
    </source>
</evidence>
<sequence>MDFWNRNRAKLAEKRRLRAARLQKKSNPSSAAEYQEKCKEASRTYNAKRLLAFKKREKRAEAAEVKHGRKEANRRQDQRETARDYKVEYELMKSGAEDAFRERVMHAMWNPAPGEYRIQFSDGSYKYFD</sequence>
<dbReference type="EMBL" id="JAWWNJ010000001">
    <property type="protein sequence ID" value="KAK7063340.1"/>
    <property type="molecule type" value="Genomic_DNA"/>
</dbReference>
<protein>
    <submittedName>
        <fullName evidence="2">Uncharacterized protein</fullName>
    </submittedName>
</protein>
<accession>A0AAW0EEJ8</accession>
<organism evidence="2 3">
    <name type="scientific">Favolaschia claudopus</name>
    <dbReference type="NCBI Taxonomy" id="2862362"/>
    <lineage>
        <taxon>Eukaryota</taxon>
        <taxon>Fungi</taxon>
        <taxon>Dikarya</taxon>
        <taxon>Basidiomycota</taxon>
        <taxon>Agaricomycotina</taxon>
        <taxon>Agaricomycetes</taxon>
        <taxon>Agaricomycetidae</taxon>
        <taxon>Agaricales</taxon>
        <taxon>Marasmiineae</taxon>
        <taxon>Mycenaceae</taxon>
        <taxon>Favolaschia</taxon>
    </lineage>
</organism>
<feature type="region of interest" description="Disordered" evidence="1">
    <location>
        <begin position="61"/>
        <end position="82"/>
    </location>
</feature>
<evidence type="ECO:0000313" key="2">
    <source>
        <dbReference type="EMBL" id="KAK7063340.1"/>
    </source>
</evidence>
<keyword evidence="3" id="KW-1185">Reference proteome</keyword>
<name>A0AAW0EEJ8_9AGAR</name>
<proteinExistence type="predicted"/>
<comment type="caution">
    <text evidence="2">The sequence shown here is derived from an EMBL/GenBank/DDBJ whole genome shotgun (WGS) entry which is preliminary data.</text>
</comment>